<dbReference type="InterPro" id="IPR032675">
    <property type="entry name" value="LRR_dom_sf"/>
</dbReference>
<feature type="chain" id="PRO_5047180362" evidence="1">
    <location>
        <begin position="26"/>
        <end position="340"/>
    </location>
</feature>
<dbReference type="PANTHER" id="PTHR40590">
    <property type="entry name" value="CYTOPLASMIC PROTEIN-RELATED"/>
    <property type="match status" value="1"/>
</dbReference>
<reference evidence="2 3" key="1">
    <citation type="submission" date="2023-10" db="EMBL/GenBank/DDBJ databases">
        <title>Virgibacillus soli CC-YMP-6 genome.</title>
        <authorList>
            <person name="Miliotis G."/>
            <person name="Sengupta P."/>
            <person name="Hameed A."/>
            <person name="Chuvochina M."/>
            <person name="Mcdonagh F."/>
            <person name="Simpson A.C."/>
            <person name="Singh N.K."/>
            <person name="Rekha P.D."/>
            <person name="Raman K."/>
            <person name="Hugenholtz P."/>
            <person name="Venkateswaran K."/>
        </authorList>
    </citation>
    <scope>NUCLEOTIDE SEQUENCE [LARGE SCALE GENOMIC DNA]</scope>
    <source>
        <strain evidence="2 3">CC-YMP-6</strain>
    </source>
</reference>
<proteinExistence type="predicted"/>
<dbReference type="EMBL" id="JAWDIQ010000001">
    <property type="protein sequence ID" value="MDY0407740.1"/>
    <property type="molecule type" value="Genomic_DNA"/>
</dbReference>
<feature type="signal peptide" evidence="1">
    <location>
        <begin position="1"/>
        <end position="25"/>
    </location>
</feature>
<dbReference type="Pfam" id="PF01963">
    <property type="entry name" value="TraB_PrgY_gumN"/>
    <property type="match status" value="1"/>
</dbReference>
<dbReference type="PANTHER" id="PTHR40590:SF1">
    <property type="entry name" value="CYTOPLASMIC PROTEIN"/>
    <property type="match status" value="1"/>
</dbReference>
<sequence>MKRIILLYGIIILFGLMLISCQAESDTNDITFTDEHLEKAVRKAIDQHDGVIKQSDIEKITELDAENLSIQSLDGIETLQSLKTLNIKGNKITDFSLLKELKNIKTINVIGNPLDDTKQLATLSKLSNQGIRVIRMEEAEGPGGFLWKVTNGKTTVYLQGTMHAGVQDMYPLHEKIEEAYAEADVVVPEVDITNLDFNEMQELMFLLGTYEDGTTIKDHLPKDVYDQLLTVLEELELTPDLIAQYKPWFIASTIESMLVQKYRFEHGVDEYFLNRAAEDGKKIVALETAEQQFRIFADRSDAFQIDYLTSSLESINGYEDSMRELMSLYIMEMSIIYSSI</sequence>
<dbReference type="PROSITE" id="PS51450">
    <property type="entry name" value="LRR"/>
    <property type="match status" value="1"/>
</dbReference>
<dbReference type="InterPro" id="IPR047111">
    <property type="entry name" value="YbaP-like"/>
</dbReference>
<evidence type="ECO:0000313" key="3">
    <source>
        <dbReference type="Proteomes" id="UP001275315"/>
    </source>
</evidence>
<dbReference type="CDD" id="cd14789">
    <property type="entry name" value="Tiki"/>
    <property type="match status" value="1"/>
</dbReference>
<dbReference type="InterPro" id="IPR002816">
    <property type="entry name" value="TraB/PrgY/GumN_fam"/>
</dbReference>
<dbReference type="PROSITE" id="PS51257">
    <property type="entry name" value="PROKAR_LIPOPROTEIN"/>
    <property type="match status" value="1"/>
</dbReference>
<evidence type="ECO:0000313" key="2">
    <source>
        <dbReference type="EMBL" id="MDY0407740.1"/>
    </source>
</evidence>
<comment type="caution">
    <text evidence="2">The sequence shown here is derived from an EMBL/GenBank/DDBJ whole genome shotgun (WGS) entry which is preliminary data.</text>
</comment>
<organism evidence="2 3">
    <name type="scientific">Paracerasibacillus soli</name>
    <dbReference type="NCBI Taxonomy" id="480284"/>
    <lineage>
        <taxon>Bacteria</taxon>
        <taxon>Bacillati</taxon>
        <taxon>Bacillota</taxon>
        <taxon>Bacilli</taxon>
        <taxon>Bacillales</taxon>
        <taxon>Bacillaceae</taxon>
        <taxon>Paracerasibacillus</taxon>
    </lineage>
</organism>
<dbReference type="InterPro" id="IPR001611">
    <property type="entry name" value="Leu-rich_rpt"/>
</dbReference>
<evidence type="ECO:0000256" key="1">
    <source>
        <dbReference type="SAM" id="SignalP"/>
    </source>
</evidence>
<keyword evidence="1" id="KW-0732">Signal</keyword>
<dbReference type="Proteomes" id="UP001275315">
    <property type="component" value="Unassembled WGS sequence"/>
</dbReference>
<dbReference type="Gene3D" id="3.80.10.10">
    <property type="entry name" value="Ribonuclease Inhibitor"/>
    <property type="match status" value="1"/>
</dbReference>
<protein>
    <submittedName>
        <fullName evidence="2">TraB/GumN family protein</fullName>
    </submittedName>
</protein>
<name>A0ABU5CQK1_9BACI</name>
<accession>A0ABU5CQK1</accession>
<keyword evidence="3" id="KW-1185">Reference proteome</keyword>
<dbReference type="SUPFAM" id="SSF52075">
    <property type="entry name" value="Outer arm dynein light chain 1"/>
    <property type="match status" value="1"/>
</dbReference>
<gene>
    <name evidence="2" type="ORF">RWD45_02825</name>
</gene>